<feature type="region of interest" description="Disordered" evidence="1">
    <location>
        <begin position="410"/>
        <end position="442"/>
    </location>
</feature>
<feature type="compositionally biased region" description="Basic and acidic residues" evidence="1">
    <location>
        <begin position="457"/>
        <end position="479"/>
    </location>
</feature>
<sequence>MLLGFAHTPSFKSLLTESEHELTSPDDATVVAGNGSALNGPPPQKIFRLSLSHATPEEINDFHLYLTIIIHSMLKEFNDVIIIDNHNKEIKPFTNQSRFLTKCKNHFTIDIDDNNSNGIKFVTVTFRVQTHHPLSSFRENETISHILKDHRLVLRNHDWLESDRRVMTMAYVIGVDSCKYKPEHVTAMIHRTLKDQCPNKSKIPRFNIVKRSVSSNYKQQKSERKVMYAIEVRKDDRIKATSFFVKHLNTNGHPSILLPWIQSTQPKAFAIGLKTHTHITQHEQWVMKINDITVQQMFHIAQPILNKLGHNDIVPTWRTHTHGTWNVMVNKQNLHNLRENFQSELQAAFYKHVPLQLQANSFESADDDESALSDLLADHVQSLMECPRPPGMTVEQYLALPDEMLDRPLSEIPLNSSKSTTSPISSRHKTPSVTTESDKDETIRQLQEEIETRKKAHVEIKLNAKTKQLEQENTARSEPPRQTAESPRKPTPKAPPMDADNSATKRSYSDILRTPASSPAKAPKTSPLRSSLSKVARAESTKKSPTRFHSPTRRSSPRMNKTKRKTRNSNKRFKSHE</sequence>
<dbReference type="EMBL" id="HBGK01011674">
    <property type="protein sequence ID" value="CAD9277138.1"/>
    <property type="molecule type" value="Transcribed_RNA"/>
</dbReference>
<feature type="compositionally biased region" description="Basic residues" evidence="1">
    <location>
        <begin position="544"/>
        <end position="577"/>
    </location>
</feature>
<dbReference type="EMBL" id="HBGK01011673">
    <property type="protein sequence ID" value="CAD9277137.1"/>
    <property type="molecule type" value="Transcribed_RNA"/>
</dbReference>
<name>A0A6U5I8Q6_9STRA</name>
<proteinExistence type="predicted"/>
<feature type="compositionally biased region" description="Low complexity" evidence="1">
    <location>
        <begin position="416"/>
        <end position="425"/>
    </location>
</feature>
<feature type="region of interest" description="Disordered" evidence="1">
    <location>
        <begin position="457"/>
        <end position="577"/>
    </location>
</feature>
<evidence type="ECO:0000313" key="3">
    <source>
        <dbReference type="EMBL" id="CAD9277138.1"/>
    </source>
</evidence>
<dbReference type="AlphaFoldDB" id="A0A6U5I8Q6"/>
<evidence type="ECO:0000256" key="1">
    <source>
        <dbReference type="SAM" id="MobiDB-lite"/>
    </source>
</evidence>
<accession>A0A6U5I8Q6</accession>
<gene>
    <name evidence="2" type="ORF">GOCE00092_LOCUS6046</name>
    <name evidence="3" type="ORF">GOCE00092_LOCUS6047</name>
</gene>
<evidence type="ECO:0000313" key="2">
    <source>
        <dbReference type="EMBL" id="CAD9277137.1"/>
    </source>
</evidence>
<organism evidence="3">
    <name type="scientific">Grammatophora oceanica</name>
    <dbReference type="NCBI Taxonomy" id="210454"/>
    <lineage>
        <taxon>Eukaryota</taxon>
        <taxon>Sar</taxon>
        <taxon>Stramenopiles</taxon>
        <taxon>Ochrophyta</taxon>
        <taxon>Bacillariophyta</taxon>
        <taxon>Fragilariophyceae</taxon>
        <taxon>Fragilariophycidae</taxon>
        <taxon>Rhabdonematales</taxon>
        <taxon>Grammatophoraceae</taxon>
        <taxon>Grammatophora</taxon>
    </lineage>
</organism>
<protein>
    <submittedName>
        <fullName evidence="3">Uncharacterized protein</fullName>
    </submittedName>
</protein>
<reference evidence="3" key="1">
    <citation type="submission" date="2021-01" db="EMBL/GenBank/DDBJ databases">
        <authorList>
            <person name="Corre E."/>
            <person name="Pelletier E."/>
            <person name="Niang G."/>
            <person name="Scheremetjew M."/>
            <person name="Finn R."/>
            <person name="Kale V."/>
            <person name="Holt S."/>
            <person name="Cochrane G."/>
            <person name="Meng A."/>
            <person name="Brown T."/>
            <person name="Cohen L."/>
        </authorList>
    </citation>
    <scope>NUCLEOTIDE SEQUENCE</scope>
    <source>
        <strain evidence="3">CCMP 410</strain>
    </source>
</reference>